<evidence type="ECO:0000313" key="2">
    <source>
        <dbReference type="Ensembl" id="ENSOMYP00000124174.1"/>
    </source>
</evidence>
<reference evidence="2" key="3">
    <citation type="submission" date="2025-09" db="UniProtKB">
        <authorList>
            <consortium name="Ensembl"/>
        </authorList>
    </citation>
    <scope>IDENTIFICATION</scope>
</reference>
<accession>A0A8K9WW45</accession>
<dbReference type="GeneTree" id="ENSGT01060000250239"/>
<evidence type="ECO:0000256" key="1">
    <source>
        <dbReference type="SAM" id="MobiDB-lite"/>
    </source>
</evidence>
<dbReference type="Ensembl" id="ENSOMYT00000124515.1">
    <property type="protein sequence ID" value="ENSOMYP00000124174.1"/>
    <property type="gene ID" value="ENSOMYG00000076058.1"/>
</dbReference>
<keyword evidence="3" id="KW-1185">Reference proteome</keyword>
<feature type="region of interest" description="Disordered" evidence="1">
    <location>
        <begin position="313"/>
        <end position="342"/>
    </location>
</feature>
<feature type="compositionally biased region" description="Pro residues" evidence="1">
    <location>
        <begin position="323"/>
        <end position="342"/>
    </location>
</feature>
<reference evidence="2" key="2">
    <citation type="submission" date="2025-08" db="UniProtKB">
        <authorList>
            <consortium name="Ensembl"/>
        </authorList>
    </citation>
    <scope>IDENTIFICATION</scope>
</reference>
<dbReference type="Proteomes" id="UP000694395">
    <property type="component" value="Chromosome 8"/>
</dbReference>
<reference evidence="2" key="1">
    <citation type="submission" date="2020-07" db="EMBL/GenBank/DDBJ databases">
        <title>A long reads based de novo assembly of the rainbow trout Arlee double haploid line genome.</title>
        <authorList>
            <person name="Gao G."/>
            <person name="Palti Y."/>
        </authorList>
    </citation>
    <scope>NUCLEOTIDE SEQUENCE [LARGE SCALE GENOMIC DNA]</scope>
</reference>
<feature type="region of interest" description="Disordered" evidence="1">
    <location>
        <begin position="360"/>
        <end position="402"/>
    </location>
</feature>
<sequence>MRRQHSSAAGSPRGSRKKIFWGGHRESVAESGVRPEPTPPAYRKEPRMEPEPVRAVLEVSEAETVNELMGRLEERVMREVLCWCLRHDIHPTERVGDLMSPGSALHTRPEVRASHLLKTVPAPRTRPSVRLPSPARPVPARCYSSPSRAYRGGRCTGQAPCYAVERMVSPVRVLSPVRYIPAPRICRARVSIQPGCSQDLQCAFSVRSIWCHLHAPVLRWQPPAPGFLCISKAQCSLFLLPAPALRCVSIGPVPPVPAPRTRPTVHLVCPEPPESPVCPEPPESPVCPEPPEFPVCPEPPESPVCPEPPESPVCPEPLESPVCPEPPESPVCPEPPESPVCPEPPEFPVCPEPPEFPVCPEPPESPVCPEPPESPVCPEPPESPVCPEPPESPVCPEPPVCP</sequence>
<evidence type="ECO:0000313" key="3">
    <source>
        <dbReference type="Proteomes" id="UP000694395"/>
    </source>
</evidence>
<organism evidence="2 3">
    <name type="scientific">Oncorhynchus mykiss</name>
    <name type="common">Rainbow trout</name>
    <name type="synonym">Salmo gairdneri</name>
    <dbReference type="NCBI Taxonomy" id="8022"/>
    <lineage>
        <taxon>Eukaryota</taxon>
        <taxon>Metazoa</taxon>
        <taxon>Chordata</taxon>
        <taxon>Craniata</taxon>
        <taxon>Vertebrata</taxon>
        <taxon>Euteleostomi</taxon>
        <taxon>Actinopterygii</taxon>
        <taxon>Neopterygii</taxon>
        <taxon>Teleostei</taxon>
        <taxon>Protacanthopterygii</taxon>
        <taxon>Salmoniformes</taxon>
        <taxon>Salmonidae</taxon>
        <taxon>Salmoninae</taxon>
        <taxon>Oncorhynchus</taxon>
    </lineage>
</organism>
<dbReference type="AlphaFoldDB" id="A0A8K9WW45"/>
<dbReference type="PRINTS" id="PR01217">
    <property type="entry name" value="PRICHEXTENSN"/>
</dbReference>
<proteinExistence type="predicted"/>
<name>A0A8K9WW45_ONCMY</name>
<feature type="region of interest" description="Disordered" evidence="1">
    <location>
        <begin position="1"/>
        <end position="49"/>
    </location>
</feature>
<protein>
    <submittedName>
        <fullName evidence="2">Uncharacterized protein</fullName>
    </submittedName>
</protein>